<dbReference type="GeneID" id="15550224"/>
<organism evidence="1 2">
    <name type="scientific">Fowl aviadenovirus 5</name>
    <dbReference type="NCBI Taxonomy" id="172861"/>
    <lineage>
        <taxon>Viruses</taxon>
        <taxon>Varidnaviria</taxon>
        <taxon>Bamfordvirae</taxon>
        <taxon>Preplasmiviricota</taxon>
        <taxon>Polisuviricotina</taxon>
        <taxon>Pharingeaviricetes</taxon>
        <taxon>Rowavirales</taxon>
        <taxon>Adenoviridae</taxon>
        <taxon>Aviadenovirus</taxon>
        <taxon>Aviadenovirus quintum</taxon>
        <taxon>Fowl aviadenovirus B</taxon>
    </lineage>
</organism>
<dbReference type="EMBL" id="KC493646">
    <property type="protein sequence ID" value="AGL34704.1"/>
    <property type="molecule type" value="Genomic_DNA"/>
</dbReference>
<protein>
    <submittedName>
        <fullName evidence="1">ORF29B</fullName>
    </submittedName>
</protein>
<keyword evidence="2" id="KW-1185">Reference proteome</keyword>
<evidence type="ECO:0000313" key="2">
    <source>
        <dbReference type="Proteomes" id="UP000114612"/>
    </source>
</evidence>
<name>R4N4E6_9ADEN</name>
<accession>R4N4E6</accession>
<reference evidence="1 2" key="1">
    <citation type="journal article" date="2013" name="Vet. Microbiol.">
        <title>The first whole genome sequence of a Fowl adenovirus B strain enables interspecies comparisons within the genus Aviadenovirus.</title>
        <authorList>
            <person name="Marek A."/>
            <person name="Kosiol C."/>
            <person name="Harrach B."/>
            <person name="Kajan G.L."/>
            <person name="Schlotterer C."/>
            <person name="Hess M."/>
        </authorList>
    </citation>
    <scope>NUCLEOTIDE SEQUENCE [LARGE SCALE GENOMIC DNA]</scope>
    <source>
        <strain evidence="1 2">340</strain>
    </source>
</reference>
<proteinExistence type="predicted"/>
<sequence>MATPLYNATTPYGTPLYTPCTGDHPLWTPPCTPPCTFFSIELNGALPHCL</sequence>
<dbReference type="KEGG" id="vg:15550224"/>
<dbReference type="RefSeq" id="YP_007985671.1">
    <property type="nucleotide sequence ID" value="NC_021221.1"/>
</dbReference>
<dbReference type="Proteomes" id="UP000114612">
    <property type="component" value="Segment"/>
</dbReference>
<evidence type="ECO:0000313" key="1">
    <source>
        <dbReference type="EMBL" id="AGL34704.1"/>
    </source>
</evidence>